<dbReference type="InterPro" id="IPR020574">
    <property type="entry name" value="Ribosomal_uS9_CS"/>
</dbReference>
<dbReference type="InterPro" id="IPR020568">
    <property type="entry name" value="Ribosomal_Su5_D2-typ_SF"/>
</dbReference>
<dbReference type="FunFam" id="3.30.230.10:FF:000001">
    <property type="entry name" value="30S ribosomal protein S9"/>
    <property type="match status" value="1"/>
</dbReference>
<feature type="region of interest" description="Disordered" evidence="7">
    <location>
        <begin position="109"/>
        <end position="138"/>
    </location>
</feature>
<dbReference type="PROSITE" id="PS00360">
    <property type="entry name" value="RIBOSOMAL_S9"/>
    <property type="match status" value="1"/>
</dbReference>
<dbReference type="InterPro" id="IPR014721">
    <property type="entry name" value="Ribsml_uS5_D2-typ_fold_subgr"/>
</dbReference>
<keyword evidence="2 5" id="KW-0689">Ribosomal protein</keyword>
<organism evidence="8 9">
    <name type="scientific">Candidatus Adlerbacteria bacterium RIFCSPLOWO2_01_FULL_54_21b</name>
    <dbReference type="NCBI Taxonomy" id="1797245"/>
    <lineage>
        <taxon>Bacteria</taxon>
        <taxon>Candidatus Adleribacteriota</taxon>
    </lineage>
</organism>
<dbReference type="PANTHER" id="PTHR21569">
    <property type="entry name" value="RIBOSOMAL PROTEIN S9"/>
    <property type="match status" value="1"/>
</dbReference>
<dbReference type="AlphaFoldDB" id="A0A1F4XWF0"/>
<name>A0A1F4XWF0_9BACT</name>
<dbReference type="Pfam" id="PF00380">
    <property type="entry name" value="Ribosomal_S9"/>
    <property type="match status" value="1"/>
</dbReference>
<dbReference type="GO" id="GO:0003735">
    <property type="term" value="F:structural constituent of ribosome"/>
    <property type="evidence" value="ECO:0007669"/>
    <property type="project" value="InterPro"/>
</dbReference>
<proteinExistence type="inferred from homology"/>
<evidence type="ECO:0000313" key="8">
    <source>
        <dbReference type="EMBL" id="OGC86025.1"/>
    </source>
</evidence>
<evidence type="ECO:0000256" key="2">
    <source>
        <dbReference type="ARBA" id="ARBA00022980"/>
    </source>
</evidence>
<feature type="compositionally biased region" description="Basic and acidic residues" evidence="7">
    <location>
        <begin position="109"/>
        <end position="118"/>
    </location>
</feature>
<dbReference type="InterPro" id="IPR000754">
    <property type="entry name" value="Ribosomal_uS9"/>
</dbReference>
<gene>
    <name evidence="5" type="primary">rpsI</name>
    <name evidence="8" type="ORF">A2949_01795</name>
</gene>
<dbReference type="GO" id="GO:0006412">
    <property type="term" value="P:translation"/>
    <property type="evidence" value="ECO:0007669"/>
    <property type="project" value="UniProtKB-UniRule"/>
</dbReference>
<dbReference type="EMBL" id="MEWZ01000033">
    <property type="protein sequence ID" value="OGC86025.1"/>
    <property type="molecule type" value="Genomic_DNA"/>
</dbReference>
<evidence type="ECO:0000256" key="4">
    <source>
        <dbReference type="ARBA" id="ARBA00035259"/>
    </source>
</evidence>
<dbReference type="SUPFAM" id="SSF54211">
    <property type="entry name" value="Ribosomal protein S5 domain 2-like"/>
    <property type="match status" value="1"/>
</dbReference>
<dbReference type="GO" id="GO:0003723">
    <property type="term" value="F:RNA binding"/>
    <property type="evidence" value="ECO:0007669"/>
    <property type="project" value="TreeGrafter"/>
</dbReference>
<dbReference type="NCBIfam" id="NF001099">
    <property type="entry name" value="PRK00132.1"/>
    <property type="match status" value="1"/>
</dbReference>
<evidence type="ECO:0000256" key="1">
    <source>
        <dbReference type="ARBA" id="ARBA00005251"/>
    </source>
</evidence>
<evidence type="ECO:0000256" key="7">
    <source>
        <dbReference type="SAM" id="MobiDB-lite"/>
    </source>
</evidence>
<evidence type="ECO:0000256" key="3">
    <source>
        <dbReference type="ARBA" id="ARBA00023274"/>
    </source>
</evidence>
<dbReference type="HAMAP" id="MF_00532_B">
    <property type="entry name" value="Ribosomal_uS9_B"/>
    <property type="match status" value="1"/>
</dbReference>
<dbReference type="Proteomes" id="UP000178585">
    <property type="component" value="Unassembled WGS sequence"/>
</dbReference>
<dbReference type="Gene3D" id="3.30.230.10">
    <property type="match status" value="1"/>
</dbReference>
<evidence type="ECO:0000313" key="9">
    <source>
        <dbReference type="Proteomes" id="UP000178585"/>
    </source>
</evidence>
<comment type="similarity">
    <text evidence="1 5 6">Belongs to the universal ribosomal protein uS9 family.</text>
</comment>
<sequence length="138" mass="15289">MAALKEKSAERYIEAIGRRKTSIARVRLTPASRTAVTINNKDVNAYFVTTALQMAALEPFLKIGLSTQFAVSVVVKGGGIAGQAIAVRHGISRALTEYDATLRGPLKKEGFLKRDPRAKERRKPGLLKARKRKQWSKR</sequence>
<dbReference type="PANTHER" id="PTHR21569:SF1">
    <property type="entry name" value="SMALL RIBOSOMAL SUBUNIT PROTEIN US9M"/>
    <property type="match status" value="1"/>
</dbReference>
<dbReference type="STRING" id="1797245.A2949_01795"/>
<dbReference type="InterPro" id="IPR023035">
    <property type="entry name" value="Ribosomal_uS9_bac/plastid"/>
</dbReference>
<evidence type="ECO:0000256" key="6">
    <source>
        <dbReference type="RuleBase" id="RU003815"/>
    </source>
</evidence>
<dbReference type="GO" id="GO:0022627">
    <property type="term" value="C:cytosolic small ribosomal subunit"/>
    <property type="evidence" value="ECO:0007669"/>
    <property type="project" value="TreeGrafter"/>
</dbReference>
<comment type="caution">
    <text evidence="8">The sequence shown here is derived from an EMBL/GenBank/DDBJ whole genome shotgun (WGS) entry which is preliminary data.</text>
</comment>
<accession>A0A1F4XWF0</accession>
<reference evidence="8 9" key="1">
    <citation type="journal article" date="2016" name="Nat. Commun.">
        <title>Thousands of microbial genomes shed light on interconnected biogeochemical processes in an aquifer system.</title>
        <authorList>
            <person name="Anantharaman K."/>
            <person name="Brown C.T."/>
            <person name="Hug L.A."/>
            <person name="Sharon I."/>
            <person name="Castelle C.J."/>
            <person name="Probst A.J."/>
            <person name="Thomas B.C."/>
            <person name="Singh A."/>
            <person name="Wilkins M.J."/>
            <person name="Karaoz U."/>
            <person name="Brodie E.L."/>
            <person name="Williams K.H."/>
            <person name="Hubbard S.S."/>
            <person name="Banfield J.F."/>
        </authorList>
    </citation>
    <scope>NUCLEOTIDE SEQUENCE [LARGE SCALE GENOMIC DNA]</scope>
</reference>
<evidence type="ECO:0000256" key="5">
    <source>
        <dbReference type="HAMAP-Rule" id="MF_00532"/>
    </source>
</evidence>
<keyword evidence="3 5" id="KW-0687">Ribonucleoprotein</keyword>
<feature type="compositionally biased region" description="Basic residues" evidence="7">
    <location>
        <begin position="119"/>
        <end position="138"/>
    </location>
</feature>
<protein>
    <recommendedName>
        <fullName evidence="4 5">Small ribosomal subunit protein uS9</fullName>
    </recommendedName>
</protein>